<sequence length="119" mass="12670">MDATIYYNPSCSKSRAALQVLRDAGADVNVVEYLSDTPTKDELRTLISSAGLSVRDAIRSGEPVYAELKLDDADDEALLDAMVANPSLIQRPLVVTDGGTVMARTAESLEQIVAGLSRG</sequence>
<dbReference type="PANTHER" id="PTHR30041">
    <property type="entry name" value="ARSENATE REDUCTASE"/>
    <property type="match status" value="1"/>
</dbReference>
<organism evidence="4 5">
    <name type="scientific">Gordonia phthalatica</name>
    <dbReference type="NCBI Taxonomy" id="1136941"/>
    <lineage>
        <taxon>Bacteria</taxon>
        <taxon>Bacillati</taxon>
        <taxon>Actinomycetota</taxon>
        <taxon>Actinomycetes</taxon>
        <taxon>Mycobacteriales</taxon>
        <taxon>Gordoniaceae</taxon>
        <taxon>Gordonia</taxon>
    </lineage>
</organism>
<evidence type="ECO:0000313" key="4">
    <source>
        <dbReference type="EMBL" id="ALG86187.1"/>
    </source>
</evidence>
<evidence type="ECO:0000256" key="2">
    <source>
        <dbReference type="ARBA" id="ARBA00023002"/>
    </source>
</evidence>
<dbReference type="InterPro" id="IPR006660">
    <property type="entry name" value="Arsenate_reductase-like"/>
</dbReference>
<dbReference type="RefSeq" id="WP_062394299.1">
    <property type="nucleotide sequence ID" value="NZ_CP011853.1"/>
</dbReference>
<comment type="similarity">
    <text evidence="1 3">Belongs to the ArsC family.</text>
</comment>
<dbReference type="NCBIfam" id="TIGR00014">
    <property type="entry name" value="arsC"/>
    <property type="match status" value="1"/>
</dbReference>
<dbReference type="PROSITE" id="PS51353">
    <property type="entry name" value="ARSC"/>
    <property type="match status" value="1"/>
</dbReference>
<keyword evidence="5" id="KW-1185">Reference proteome</keyword>
<protein>
    <submittedName>
        <fullName evidence="4">Arsenate reductase</fullName>
    </submittedName>
</protein>
<dbReference type="PATRIC" id="fig|1136941.3.peg.3872"/>
<evidence type="ECO:0000256" key="3">
    <source>
        <dbReference type="PROSITE-ProRule" id="PRU01282"/>
    </source>
</evidence>
<gene>
    <name evidence="4" type="ORF">ACH46_18925</name>
</gene>
<dbReference type="STRING" id="1136941.ACH46_18925"/>
<dbReference type="KEGG" id="goq:ACH46_18925"/>
<dbReference type="SUPFAM" id="SSF52833">
    <property type="entry name" value="Thioredoxin-like"/>
    <property type="match status" value="1"/>
</dbReference>
<name>A0A0N9NJN5_9ACTN</name>
<reference evidence="4 5" key="2">
    <citation type="journal article" date="2017" name="Int. J. Syst. Evol. Microbiol.">
        <title>Gordonia phthalatica sp. nov., a di-n-butyl phthalate-degrading bacterium isolated from activated sludge.</title>
        <authorList>
            <person name="Jin D."/>
            <person name="Kong X."/>
            <person name="Jia M."/>
            <person name="Yu X."/>
            <person name="Wang X."/>
            <person name="Zhuang X."/>
            <person name="Deng Y."/>
            <person name="Bai Z."/>
        </authorList>
    </citation>
    <scope>NUCLEOTIDE SEQUENCE [LARGE SCALE GENOMIC DNA]</scope>
    <source>
        <strain evidence="4 5">QH-11</strain>
    </source>
</reference>
<dbReference type="CDD" id="cd03034">
    <property type="entry name" value="ArsC_ArsC"/>
    <property type="match status" value="1"/>
</dbReference>
<accession>A0A0N9NJN5</accession>
<keyword evidence="2" id="KW-0560">Oxidoreductase</keyword>
<reference evidence="5" key="1">
    <citation type="submission" date="2015-06" db="EMBL/GenBank/DDBJ databases">
        <title>Complete genome sequence and metabolic analysis of phthalate degradation pathway in Gordonia sp. QH-11.</title>
        <authorList>
            <person name="Jin D."/>
            <person name="Kong X."/>
            <person name="Bai Z."/>
        </authorList>
    </citation>
    <scope>NUCLEOTIDE SEQUENCE [LARGE SCALE GENOMIC DNA]</scope>
    <source>
        <strain evidence="5">QH-11</strain>
    </source>
</reference>
<evidence type="ECO:0000313" key="5">
    <source>
        <dbReference type="Proteomes" id="UP000063789"/>
    </source>
</evidence>
<proteinExistence type="inferred from homology"/>
<dbReference type="InterPro" id="IPR036249">
    <property type="entry name" value="Thioredoxin-like_sf"/>
</dbReference>
<dbReference type="OrthoDB" id="9790554at2"/>
<dbReference type="GO" id="GO:0008794">
    <property type="term" value="F:arsenate reductase (glutaredoxin) activity"/>
    <property type="evidence" value="ECO:0007669"/>
    <property type="project" value="InterPro"/>
</dbReference>
<dbReference type="Proteomes" id="UP000063789">
    <property type="component" value="Chromosome"/>
</dbReference>
<dbReference type="Gene3D" id="3.40.30.10">
    <property type="entry name" value="Glutaredoxin"/>
    <property type="match status" value="1"/>
</dbReference>
<dbReference type="AlphaFoldDB" id="A0A0N9NJN5"/>
<evidence type="ECO:0000256" key="1">
    <source>
        <dbReference type="ARBA" id="ARBA00007198"/>
    </source>
</evidence>
<dbReference type="PANTHER" id="PTHR30041:SF4">
    <property type="entry name" value="ARSENATE REDUCTASE"/>
    <property type="match status" value="1"/>
</dbReference>
<dbReference type="InterPro" id="IPR006659">
    <property type="entry name" value="Arsenate_reductase"/>
</dbReference>
<dbReference type="EMBL" id="CP011853">
    <property type="protein sequence ID" value="ALG86187.1"/>
    <property type="molecule type" value="Genomic_DNA"/>
</dbReference>
<dbReference type="Pfam" id="PF03960">
    <property type="entry name" value="ArsC"/>
    <property type="match status" value="1"/>
</dbReference>